<evidence type="ECO:0000256" key="1">
    <source>
        <dbReference type="SAM" id="SignalP"/>
    </source>
</evidence>
<dbReference type="Proteomes" id="UP001596047">
    <property type="component" value="Unassembled WGS sequence"/>
</dbReference>
<dbReference type="RefSeq" id="WP_379187209.1">
    <property type="nucleotide sequence ID" value="NZ_JBHSOW010000022.1"/>
</dbReference>
<keyword evidence="1" id="KW-0732">Signal</keyword>
<keyword evidence="3" id="KW-1185">Reference proteome</keyword>
<feature type="signal peptide" evidence="1">
    <location>
        <begin position="1"/>
        <end position="29"/>
    </location>
</feature>
<evidence type="ECO:0000313" key="3">
    <source>
        <dbReference type="Proteomes" id="UP001596047"/>
    </source>
</evidence>
<sequence>MKQVSKSIFLIFTLLISITTISTPPSLQAASSKPVAKTSPPPAEISILGFFDPAFKYLDQGDSNTLDKGNETAEIDVSTIAKQTVASIGVNIYLEKWTGSEWVQIGSTSVSASKKIIMSGYAIFGITTGYYYRARTVHWVSHNGVYEQGERYTNTILAR</sequence>
<protein>
    <submittedName>
        <fullName evidence="2">Uncharacterized protein</fullName>
    </submittedName>
</protein>
<comment type="caution">
    <text evidence="2">The sequence shown here is derived from an EMBL/GenBank/DDBJ whole genome shotgun (WGS) entry which is preliminary data.</text>
</comment>
<proteinExistence type="predicted"/>
<organism evidence="2 3">
    <name type="scientific">Paenibacillus solisilvae</name>
    <dbReference type="NCBI Taxonomy" id="2486751"/>
    <lineage>
        <taxon>Bacteria</taxon>
        <taxon>Bacillati</taxon>
        <taxon>Bacillota</taxon>
        <taxon>Bacilli</taxon>
        <taxon>Bacillales</taxon>
        <taxon>Paenibacillaceae</taxon>
        <taxon>Paenibacillus</taxon>
    </lineage>
</organism>
<accession>A0ABW0VUR4</accession>
<feature type="chain" id="PRO_5046911069" evidence="1">
    <location>
        <begin position="30"/>
        <end position="159"/>
    </location>
</feature>
<gene>
    <name evidence="2" type="ORF">ACFPYJ_06265</name>
</gene>
<reference evidence="3" key="1">
    <citation type="journal article" date="2019" name="Int. J. Syst. Evol. Microbiol.">
        <title>The Global Catalogue of Microorganisms (GCM) 10K type strain sequencing project: providing services to taxonomists for standard genome sequencing and annotation.</title>
        <authorList>
            <consortium name="The Broad Institute Genomics Platform"/>
            <consortium name="The Broad Institute Genome Sequencing Center for Infectious Disease"/>
            <person name="Wu L."/>
            <person name="Ma J."/>
        </authorList>
    </citation>
    <scope>NUCLEOTIDE SEQUENCE [LARGE SCALE GENOMIC DNA]</scope>
    <source>
        <strain evidence="3">CGMCC 1.3240</strain>
    </source>
</reference>
<name>A0ABW0VUR4_9BACL</name>
<dbReference type="EMBL" id="JBHSOW010000022">
    <property type="protein sequence ID" value="MFC5648737.1"/>
    <property type="molecule type" value="Genomic_DNA"/>
</dbReference>
<evidence type="ECO:0000313" key="2">
    <source>
        <dbReference type="EMBL" id="MFC5648737.1"/>
    </source>
</evidence>